<dbReference type="Proteomes" id="UP000094936">
    <property type="component" value="Unassembled WGS sequence"/>
</dbReference>
<keyword evidence="1" id="KW-0812">Transmembrane</keyword>
<evidence type="ECO:0000256" key="1">
    <source>
        <dbReference type="SAM" id="Phobius"/>
    </source>
</evidence>
<evidence type="ECO:0000313" key="2">
    <source>
        <dbReference type="EMBL" id="ODA36115.1"/>
    </source>
</evidence>
<dbReference type="GO" id="GO:0003677">
    <property type="term" value="F:DNA binding"/>
    <property type="evidence" value="ECO:0007669"/>
    <property type="project" value="InterPro"/>
</dbReference>
<dbReference type="RefSeq" id="WP_068898091.1">
    <property type="nucleotide sequence ID" value="NZ_JBHUIF010000002.1"/>
</dbReference>
<dbReference type="SUPFAM" id="SSF47413">
    <property type="entry name" value="lambda repressor-like DNA-binding domains"/>
    <property type="match status" value="1"/>
</dbReference>
<keyword evidence="1" id="KW-1133">Transmembrane helix</keyword>
<accession>A0A1C3ESC6</accession>
<feature type="transmembrane region" description="Helical" evidence="1">
    <location>
        <begin position="74"/>
        <end position="94"/>
    </location>
</feature>
<keyword evidence="1" id="KW-0472">Membrane</keyword>
<proteinExistence type="predicted"/>
<evidence type="ECO:0000313" key="3">
    <source>
        <dbReference type="Proteomes" id="UP000094936"/>
    </source>
</evidence>
<reference evidence="2 3" key="1">
    <citation type="submission" date="2016-05" db="EMBL/GenBank/DDBJ databases">
        <title>Genomic Taxonomy of the Vibrionaceae.</title>
        <authorList>
            <person name="Gomez-Gil B."/>
            <person name="Enciso-Ibarra J."/>
        </authorList>
    </citation>
    <scope>NUCLEOTIDE SEQUENCE [LARGE SCALE GENOMIC DNA]</scope>
    <source>
        <strain evidence="2 3">CAIM 1920</strain>
    </source>
</reference>
<protein>
    <submittedName>
        <fullName evidence="2">Uncharacterized protein</fullName>
    </submittedName>
</protein>
<comment type="caution">
    <text evidence="2">The sequence shown here is derived from an EMBL/GenBank/DDBJ whole genome shotgun (WGS) entry which is preliminary data.</text>
</comment>
<gene>
    <name evidence="2" type="ORF">A8L45_00480</name>
</gene>
<dbReference type="InterPro" id="IPR010982">
    <property type="entry name" value="Lambda_DNA-bd_dom_sf"/>
</dbReference>
<dbReference type="AlphaFoldDB" id="A0A1C3ESC6"/>
<dbReference type="EMBL" id="LYBM01000001">
    <property type="protein sequence ID" value="ODA36115.1"/>
    <property type="molecule type" value="Genomic_DNA"/>
</dbReference>
<dbReference type="OrthoDB" id="5902200at2"/>
<keyword evidence="3" id="KW-1185">Reference proteome</keyword>
<name>A0A1C3ESC6_9GAMM</name>
<sequence>MSSVQETQFEICDSHIERLNKMLKNIDSDIALSMAYVRRTHNVQFEELATKMSGVKMNTLKKYMQPSYSGQRPIHVVAGFSWVMMVPMTAFYFGMRLKEYYRGMEDSSVEALVRIGRLPKEQFNAILDIITNLYSEEERHEFREWRESIEALEVESGVPEYNSLFPPEVLDIDAFGEDYYRSIAITLKQFRYENNVSEELAARVLGLSEYQYRVLENRNKPISFSVAIGFRAKLGFQLQSHTNFTNSMIAFPQFHHLRVAQHVRDTLIVEAIRRLEFTKKQQVSKIIDLLSEIYL</sequence>
<organism evidence="2 3">
    <name type="scientific">Veronia pacifica</name>
    <dbReference type="NCBI Taxonomy" id="1080227"/>
    <lineage>
        <taxon>Bacteria</taxon>
        <taxon>Pseudomonadati</taxon>
        <taxon>Pseudomonadota</taxon>
        <taxon>Gammaproteobacteria</taxon>
        <taxon>Vibrionales</taxon>
        <taxon>Vibrionaceae</taxon>
        <taxon>Veronia</taxon>
    </lineage>
</organism>